<dbReference type="OrthoDB" id="9046151at2"/>
<feature type="signal peptide" evidence="2">
    <location>
        <begin position="1"/>
        <end position="23"/>
    </location>
</feature>
<sequence length="513" mass="52979">MSARPLVATALTALAALTLTACASGGGASADSINATLGTDPGGFDPALARAADDYYVDRMLFDTLLRKDDDNQLVGGLATEWEATSASSYTFTIRDGATCSDGTEITPTIVADSLSRFADPETASTGRTLAMGGATADITADDAAGTVAVQLSDDWSDFLTGMTLPHTGIVCPAGLADPEGLLAGTVDGAFSGPYTLTDAQPAVSYELTLRDDYDAWPEFSTPVEGTPAQTVTFTPIADQATQATQLLSGGIDVASFSGEDVERFDGDDAYTQSSVTGLTSYLVFNEREGSVFADDPELRAAVAQAVDPAAFADVLTNGRGDTIASVSSDSVACVNTDDSLLAGYDADAASAVLDGVSIHLVGTQLFGPGNEYVAEVLRAAGADVSYDELDNANWSTTTGSPTGWDMTVQGDINLMGTLTSSLLRVMGPSQEDGGRNKMGLVNETGYSALNEAMSIVDPAAQCEPMQAAQTSMLENVDAAPLASVPTTVVTAEGVSIRTFDDYIDPSTMRIVE</sequence>
<dbReference type="GO" id="GO:1904680">
    <property type="term" value="F:peptide transmembrane transporter activity"/>
    <property type="evidence" value="ECO:0007669"/>
    <property type="project" value="TreeGrafter"/>
</dbReference>
<dbReference type="SUPFAM" id="SSF53850">
    <property type="entry name" value="Periplasmic binding protein-like II"/>
    <property type="match status" value="1"/>
</dbReference>
<dbReference type="Pfam" id="PF00496">
    <property type="entry name" value="SBP_bac_5"/>
    <property type="match status" value="1"/>
</dbReference>
<accession>A0A7W3PH03</accession>
<dbReference type="InterPro" id="IPR030678">
    <property type="entry name" value="Peptide/Ni-bd"/>
</dbReference>
<keyword evidence="1 2" id="KW-0732">Signal</keyword>
<gene>
    <name evidence="5" type="ORF">FB463_000009</name>
    <name evidence="4" type="ORF">FFA01_15800</name>
</gene>
<dbReference type="Gene3D" id="3.40.190.10">
    <property type="entry name" value="Periplasmic binding protein-like II"/>
    <property type="match status" value="1"/>
</dbReference>
<dbReference type="GO" id="GO:0015833">
    <property type="term" value="P:peptide transport"/>
    <property type="evidence" value="ECO:0007669"/>
    <property type="project" value="TreeGrafter"/>
</dbReference>
<dbReference type="InterPro" id="IPR039424">
    <property type="entry name" value="SBP_5"/>
</dbReference>
<dbReference type="RefSeq" id="WP_146854742.1">
    <property type="nucleotide sequence ID" value="NZ_BAAAHR010000007.1"/>
</dbReference>
<dbReference type="PROSITE" id="PS51257">
    <property type="entry name" value="PROKAR_LIPOPROTEIN"/>
    <property type="match status" value="1"/>
</dbReference>
<evidence type="ECO:0000313" key="6">
    <source>
        <dbReference type="Proteomes" id="UP000321154"/>
    </source>
</evidence>
<evidence type="ECO:0000313" key="4">
    <source>
        <dbReference type="EMBL" id="GEK83271.1"/>
    </source>
</evidence>
<dbReference type="PIRSF" id="PIRSF002741">
    <property type="entry name" value="MppA"/>
    <property type="match status" value="1"/>
</dbReference>
<dbReference type="InterPro" id="IPR000914">
    <property type="entry name" value="SBP_5_dom"/>
</dbReference>
<dbReference type="EMBL" id="JACGWW010000001">
    <property type="protein sequence ID" value="MBA8811785.1"/>
    <property type="molecule type" value="Genomic_DNA"/>
</dbReference>
<dbReference type="EMBL" id="BJUV01000013">
    <property type="protein sequence ID" value="GEK83271.1"/>
    <property type="molecule type" value="Genomic_DNA"/>
</dbReference>
<dbReference type="Gene3D" id="3.10.105.10">
    <property type="entry name" value="Dipeptide-binding Protein, Domain 3"/>
    <property type="match status" value="1"/>
</dbReference>
<dbReference type="PANTHER" id="PTHR30290">
    <property type="entry name" value="PERIPLASMIC BINDING COMPONENT OF ABC TRANSPORTER"/>
    <property type="match status" value="1"/>
</dbReference>
<dbReference type="AlphaFoldDB" id="A0A7W3PH03"/>
<dbReference type="GO" id="GO:0042597">
    <property type="term" value="C:periplasmic space"/>
    <property type="evidence" value="ECO:0007669"/>
    <property type="project" value="UniProtKB-ARBA"/>
</dbReference>
<reference evidence="5 7" key="2">
    <citation type="submission" date="2020-07" db="EMBL/GenBank/DDBJ databases">
        <title>Sequencing the genomes of 1000 actinobacteria strains.</title>
        <authorList>
            <person name="Klenk H.-P."/>
        </authorList>
    </citation>
    <scope>NUCLEOTIDE SEQUENCE [LARGE SCALE GENOMIC DNA]</scope>
    <source>
        <strain evidence="5 7">DSM 10309</strain>
    </source>
</reference>
<evidence type="ECO:0000256" key="2">
    <source>
        <dbReference type="SAM" id="SignalP"/>
    </source>
</evidence>
<dbReference type="PANTHER" id="PTHR30290:SF38">
    <property type="entry name" value="D,D-DIPEPTIDE-BINDING PERIPLASMIC PROTEIN DDPA-RELATED"/>
    <property type="match status" value="1"/>
</dbReference>
<proteinExistence type="predicted"/>
<dbReference type="CDD" id="cd00995">
    <property type="entry name" value="PBP2_NikA_DppA_OppA_like"/>
    <property type="match status" value="1"/>
</dbReference>
<reference evidence="4 6" key="1">
    <citation type="submission" date="2019-07" db="EMBL/GenBank/DDBJ databases">
        <title>Whole genome shotgun sequence of Frigoribacterium faeni NBRC 103066.</title>
        <authorList>
            <person name="Hosoyama A."/>
            <person name="Uohara A."/>
            <person name="Ohji S."/>
            <person name="Ichikawa N."/>
        </authorList>
    </citation>
    <scope>NUCLEOTIDE SEQUENCE [LARGE SCALE GENOMIC DNA]</scope>
    <source>
        <strain evidence="4 6">NBRC 103066</strain>
    </source>
</reference>
<organism evidence="5 7">
    <name type="scientific">Frigoribacterium faeni</name>
    <dbReference type="NCBI Taxonomy" id="145483"/>
    <lineage>
        <taxon>Bacteria</taxon>
        <taxon>Bacillati</taxon>
        <taxon>Actinomycetota</taxon>
        <taxon>Actinomycetes</taxon>
        <taxon>Micrococcales</taxon>
        <taxon>Microbacteriaceae</taxon>
        <taxon>Frigoribacterium</taxon>
    </lineage>
</organism>
<feature type="chain" id="PRO_5039125831" evidence="2">
    <location>
        <begin position="24"/>
        <end position="513"/>
    </location>
</feature>
<evidence type="ECO:0000313" key="7">
    <source>
        <dbReference type="Proteomes" id="UP000522688"/>
    </source>
</evidence>
<evidence type="ECO:0000313" key="5">
    <source>
        <dbReference type="EMBL" id="MBA8811785.1"/>
    </source>
</evidence>
<dbReference type="Proteomes" id="UP000522688">
    <property type="component" value="Unassembled WGS sequence"/>
</dbReference>
<protein>
    <submittedName>
        <fullName evidence="4">Peptide ABC transporter substrate-binding protein</fullName>
    </submittedName>
    <submittedName>
        <fullName evidence="5">Peptide/nickel transport system substrate-binding protein</fullName>
    </submittedName>
</protein>
<name>A0A7W3PH03_9MICO</name>
<dbReference type="GO" id="GO:0043190">
    <property type="term" value="C:ATP-binding cassette (ABC) transporter complex"/>
    <property type="evidence" value="ECO:0007669"/>
    <property type="project" value="InterPro"/>
</dbReference>
<dbReference type="Proteomes" id="UP000321154">
    <property type="component" value="Unassembled WGS sequence"/>
</dbReference>
<evidence type="ECO:0000259" key="3">
    <source>
        <dbReference type="Pfam" id="PF00496"/>
    </source>
</evidence>
<evidence type="ECO:0000256" key="1">
    <source>
        <dbReference type="ARBA" id="ARBA00022729"/>
    </source>
</evidence>
<feature type="domain" description="Solute-binding protein family 5" evidence="3">
    <location>
        <begin position="74"/>
        <end position="362"/>
    </location>
</feature>
<comment type="caution">
    <text evidence="5">The sequence shown here is derived from an EMBL/GenBank/DDBJ whole genome shotgun (WGS) entry which is preliminary data.</text>
</comment>
<keyword evidence="6" id="KW-1185">Reference proteome</keyword>